<proteinExistence type="inferred from homology"/>
<dbReference type="Gene3D" id="1.20.1550.10">
    <property type="entry name" value="DsbB-like"/>
    <property type="match status" value="1"/>
</dbReference>
<evidence type="ECO:0000256" key="12">
    <source>
        <dbReference type="ARBA" id="ARBA00023186"/>
    </source>
</evidence>
<keyword evidence="11 14" id="KW-1015">Disulfide bond</keyword>
<evidence type="ECO:0000256" key="13">
    <source>
        <dbReference type="ARBA" id="ARBA00023284"/>
    </source>
</evidence>
<comment type="caution">
    <text evidence="14">Lacks conserved residue(s) required for the propagation of feature annotation.</text>
</comment>
<evidence type="ECO:0000256" key="4">
    <source>
        <dbReference type="ARBA" id="ARBA00022475"/>
    </source>
</evidence>
<dbReference type="GO" id="GO:0009055">
    <property type="term" value="F:electron transfer activity"/>
    <property type="evidence" value="ECO:0007669"/>
    <property type="project" value="UniProtKB-UniRule"/>
</dbReference>
<keyword evidence="17" id="KW-1185">Reference proteome</keyword>
<dbReference type="HAMAP" id="MF_00286">
    <property type="entry name" value="DsbB"/>
    <property type="match status" value="1"/>
</dbReference>
<evidence type="ECO:0000256" key="5">
    <source>
        <dbReference type="ARBA" id="ARBA00022519"/>
    </source>
</evidence>
<evidence type="ECO:0000256" key="1">
    <source>
        <dbReference type="ARBA" id="ARBA00004429"/>
    </source>
</evidence>
<reference evidence="16 17" key="1">
    <citation type="submission" date="2019-09" db="EMBL/GenBank/DDBJ databases">
        <title>Ecophysiology of the spiral-shaped methanotroph Methylospira mobilis as revealed by the complete genome sequence.</title>
        <authorList>
            <person name="Oshkin I.Y."/>
            <person name="Dedysh S.N."/>
            <person name="Miroshnikov K."/>
            <person name="Danilova O.V."/>
            <person name="Hakobyan A."/>
            <person name="Liesack W."/>
        </authorList>
    </citation>
    <scope>NUCLEOTIDE SEQUENCE [LARGE SCALE GENOMIC DNA]</scope>
    <source>
        <strain evidence="16 17">Shm1</strain>
    </source>
</reference>
<evidence type="ECO:0000256" key="6">
    <source>
        <dbReference type="ARBA" id="ARBA00022692"/>
    </source>
</evidence>
<protein>
    <recommendedName>
        <fullName evidence="14">Disulfide bond formation protein B</fullName>
    </recommendedName>
    <alternativeName>
        <fullName evidence="14">Disulfide oxidoreductase</fullName>
    </alternativeName>
</protein>
<dbReference type="InterPro" id="IPR022920">
    <property type="entry name" value="Disulphide_bond_form_DsbB"/>
</dbReference>
<evidence type="ECO:0000256" key="7">
    <source>
        <dbReference type="ARBA" id="ARBA00022982"/>
    </source>
</evidence>
<evidence type="ECO:0000256" key="8">
    <source>
        <dbReference type="ARBA" id="ARBA00022989"/>
    </source>
</evidence>
<dbReference type="FunCoup" id="A0A5Q0BIZ7">
    <property type="interactions" value="68"/>
</dbReference>
<evidence type="ECO:0000256" key="14">
    <source>
        <dbReference type="HAMAP-Rule" id="MF_00286"/>
    </source>
</evidence>
<dbReference type="SUPFAM" id="SSF158442">
    <property type="entry name" value="DsbB-like"/>
    <property type="match status" value="1"/>
</dbReference>
<name>A0A5Q0BIZ7_9GAMM</name>
<gene>
    <name evidence="14" type="primary">dsbB</name>
    <name evidence="16" type="ORF">F6R98_05310</name>
</gene>
<dbReference type="Pfam" id="PF02600">
    <property type="entry name" value="DsbB"/>
    <property type="match status" value="1"/>
</dbReference>
<keyword evidence="6 14" id="KW-0812">Transmembrane</keyword>
<dbReference type="GO" id="GO:0005886">
    <property type="term" value="C:plasma membrane"/>
    <property type="evidence" value="ECO:0007669"/>
    <property type="project" value="UniProtKB-SubCell"/>
</dbReference>
<dbReference type="InterPro" id="IPR050183">
    <property type="entry name" value="DsbB"/>
</dbReference>
<feature type="topological domain" description="Cytoplasmic" evidence="14">
    <location>
        <begin position="62"/>
        <end position="67"/>
    </location>
</feature>
<feature type="topological domain" description="Periplasmic" evidence="14">
    <location>
        <begin position="27"/>
        <end position="44"/>
    </location>
</feature>
<comment type="subcellular location">
    <subcellularLocation>
        <location evidence="1">Cell inner membrane</location>
        <topology evidence="1">Multi-pass membrane protein</topology>
    </subcellularLocation>
    <subcellularLocation>
        <location evidence="14">Cell membrane</location>
        <topology evidence="14">Multi-pass membrane protein</topology>
    </subcellularLocation>
</comment>
<evidence type="ECO:0000256" key="11">
    <source>
        <dbReference type="ARBA" id="ARBA00023157"/>
    </source>
</evidence>
<dbReference type="PANTHER" id="PTHR36570:SF3">
    <property type="entry name" value="DISULFIDE BOND FORMATION PROTEIN B"/>
    <property type="match status" value="1"/>
</dbReference>
<dbReference type="EMBL" id="CP044205">
    <property type="protein sequence ID" value="QFY42118.1"/>
    <property type="molecule type" value="Genomic_DNA"/>
</dbReference>
<keyword evidence="5" id="KW-0997">Cell inner membrane</keyword>
<comment type="similarity">
    <text evidence="2 14">Belongs to the DsbB family.</text>
</comment>
<organism evidence="16 17">
    <name type="scientific">Candidatus Methylospira mobilis</name>
    <dbReference type="NCBI Taxonomy" id="1808979"/>
    <lineage>
        <taxon>Bacteria</taxon>
        <taxon>Pseudomonadati</taxon>
        <taxon>Pseudomonadota</taxon>
        <taxon>Gammaproteobacteria</taxon>
        <taxon>Methylococcales</taxon>
        <taxon>Methylococcaceae</taxon>
        <taxon>Candidatus Methylospira</taxon>
    </lineage>
</organism>
<keyword evidence="10 14" id="KW-0472">Membrane</keyword>
<keyword evidence="3 14" id="KW-0813">Transport</keyword>
<dbReference type="OrthoDB" id="3711263at2"/>
<comment type="function">
    <text evidence="14">Required for disulfide bond formation in some periplasmic proteins. Acts by oxidizing the DsbA protein.</text>
</comment>
<feature type="transmembrane region" description="Helical" evidence="15">
    <location>
        <begin position="70"/>
        <end position="89"/>
    </location>
</feature>
<keyword evidence="8 14" id="KW-1133">Transmembrane helix</keyword>
<keyword evidence="7 14" id="KW-0249">Electron transport</keyword>
<evidence type="ECO:0000313" key="16">
    <source>
        <dbReference type="EMBL" id="QFY42118.1"/>
    </source>
</evidence>
<feature type="topological domain" description="Cytoplasmic" evidence="14">
    <location>
        <begin position="162"/>
        <end position="168"/>
    </location>
</feature>
<dbReference type="Proteomes" id="UP000325755">
    <property type="component" value="Chromosome"/>
</dbReference>
<feature type="transmembrane region" description="Helical" evidence="15">
    <location>
        <begin position="40"/>
        <end position="58"/>
    </location>
</feature>
<evidence type="ECO:0000313" key="17">
    <source>
        <dbReference type="Proteomes" id="UP000325755"/>
    </source>
</evidence>
<dbReference type="InterPro" id="IPR023380">
    <property type="entry name" value="DsbB-like_sf"/>
</dbReference>
<keyword evidence="4 14" id="KW-1003">Cell membrane</keyword>
<evidence type="ECO:0000256" key="15">
    <source>
        <dbReference type="SAM" id="Phobius"/>
    </source>
</evidence>
<keyword evidence="13 14" id="KW-0676">Redox-active center</keyword>
<dbReference type="InterPro" id="IPR003752">
    <property type="entry name" value="DiS_bond_form_DsbB/BdbC"/>
</dbReference>
<dbReference type="GO" id="GO:0006457">
    <property type="term" value="P:protein folding"/>
    <property type="evidence" value="ECO:0007669"/>
    <property type="project" value="InterPro"/>
</dbReference>
<dbReference type="RefSeq" id="WP_153248100.1">
    <property type="nucleotide sequence ID" value="NZ_CP044205.1"/>
</dbReference>
<feature type="transmembrane region" description="Helical" evidence="15">
    <location>
        <begin position="140"/>
        <end position="159"/>
    </location>
</feature>
<evidence type="ECO:0000256" key="3">
    <source>
        <dbReference type="ARBA" id="ARBA00022448"/>
    </source>
</evidence>
<evidence type="ECO:0000256" key="10">
    <source>
        <dbReference type="ARBA" id="ARBA00023136"/>
    </source>
</evidence>
<dbReference type="PANTHER" id="PTHR36570">
    <property type="entry name" value="DISULFIDE BOND FORMATION PROTEIN B"/>
    <property type="match status" value="1"/>
</dbReference>
<feature type="disulfide bond" description="Redox-active" evidence="14">
    <location>
        <begin position="36"/>
        <end position="39"/>
    </location>
</feature>
<dbReference type="AlphaFoldDB" id="A0A5Q0BIZ7"/>
<accession>A0A5Q0BIZ7</accession>
<evidence type="ECO:0000256" key="9">
    <source>
        <dbReference type="ARBA" id="ARBA00023002"/>
    </source>
</evidence>
<feature type="topological domain" description="Cytoplasmic" evidence="14">
    <location>
        <begin position="1"/>
        <end position="9"/>
    </location>
</feature>
<evidence type="ECO:0000256" key="2">
    <source>
        <dbReference type="ARBA" id="ARBA00008823"/>
    </source>
</evidence>
<keyword evidence="9 14" id="KW-0560">Oxidoreductase</keyword>
<dbReference type="InParanoid" id="A0A5Q0BIZ7"/>
<dbReference type="KEGG" id="mmob:F6R98_05310"/>
<dbReference type="GO" id="GO:0015035">
    <property type="term" value="F:protein-disulfide reductase activity"/>
    <property type="evidence" value="ECO:0007669"/>
    <property type="project" value="UniProtKB-UniRule"/>
</dbReference>
<sequence>MKLPDTRTCFLLGFLACAAMLLSALYFQLRLGLEPCPLCISQRIVVFALTLAFLTAWLHNPAASGTRIYAVITCLIALTGASISARHVWLQHLPAEEVPACGPGLEYMFNYFPLSDTLRLMLTGTGECAKVDWTLFGISMPGWVLVCFLGLALWSLLPLRGLQRPASS</sequence>
<keyword evidence="12 14" id="KW-0143">Chaperone</keyword>